<feature type="transmembrane region" description="Helical" evidence="7">
    <location>
        <begin position="125"/>
        <end position="142"/>
    </location>
</feature>
<evidence type="ECO:0000256" key="1">
    <source>
        <dbReference type="ARBA" id="ARBA00004651"/>
    </source>
</evidence>
<feature type="transmembrane region" description="Helical" evidence="7">
    <location>
        <begin position="98"/>
        <end position="116"/>
    </location>
</feature>
<keyword evidence="3" id="KW-1003">Cell membrane</keyword>
<feature type="transmembrane region" description="Helical" evidence="7">
    <location>
        <begin position="255"/>
        <end position="274"/>
    </location>
</feature>
<feature type="transmembrane region" description="Helical" evidence="7">
    <location>
        <begin position="224"/>
        <end position="243"/>
    </location>
</feature>
<dbReference type="InterPro" id="IPR050638">
    <property type="entry name" value="AA-Vitamin_Transporters"/>
</dbReference>
<evidence type="ECO:0000256" key="6">
    <source>
        <dbReference type="ARBA" id="ARBA00023136"/>
    </source>
</evidence>
<dbReference type="InterPro" id="IPR000620">
    <property type="entry name" value="EamA_dom"/>
</dbReference>
<feature type="transmembrane region" description="Helical" evidence="7">
    <location>
        <begin position="154"/>
        <end position="173"/>
    </location>
</feature>
<dbReference type="Proteomes" id="UP000323166">
    <property type="component" value="Unassembled WGS sequence"/>
</dbReference>
<evidence type="ECO:0000313" key="10">
    <source>
        <dbReference type="Proteomes" id="UP000323166"/>
    </source>
</evidence>
<evidence type="ECO:0000256" key="5">
    <source>
        <dbReference type="ARBA" id="ARBA00022989"/>
    </source>
</evidence>
<dbReference type="AlphaFoldDB" id="A0A5S4ZZ87"/>
<dbReference type="Pfam" id="PF00892">
    <property type="entry name" value="EamA"/>
    <property type="match status" value="2"/>
</dbReference>
<accession>A0A5S4ZZ87</accession>
<evidence type="ECO:0000256" key="3">
    <source>
        <dbReference type="ARBA" id="ARBA00022475"/>
    </source>
</evidence>
<dbReference type="PANTHER" id="PTHR32322">
    <property type="entry name" value="INNER MEMBRANE TRANSPORTER"/>
    <property type="match status" value="1"/>
</dbReference>
<evidence type="ECO:0000313" key="9">
    <source>
        <dbReference type="EMBL" id="TYO98066.1"/>
    </source>
</evidence>
<comment type="subcellular location">
    <subcellularLocation>
        <location evidence="1">Cell membrane</location>
        <topology evidence="1">Multi-pass membrane protein</topology>
    </subcellularLocation>
</comment>
<organism evidence="9 10">
    <name type="scientific">Desulfallas thermosapovorans DSM 6562</name>
    <dbReference type="NCBI Taxonomy" id="1121431"/>
    <lineage>
        <taxon>Bacteria</taxon>
        <taxon>Bacillati</taxon>
        <taxon>Bacillota</taxon>
        <taxon>Clostridia</taxon>
        <taxon>Eubacteriales</taxon>
        <taxon>Desulfallaceae</taxon>
        <taxon>Desulfallas</taxon>
    </lineage>
</organism>
<dbReference type="SUPFAM" id="SSF103481">
    <property type="entry name" value="Multidrug resistance efflux transporter EmrE"/>
    <property type="match status" value="2"/>
</dbReference>
<protein>
    <submittedName>
        <fullName evidence="9">EamA-like transporter family protein</fullName>
    </submittedName>
</protein>
<dbReference type="RefSeq" id="WP_166510403.1">
    <property type="nucleotide sequence ID" value="NZ_VNHM01000001.1"/>
</dbReference>
<dbReference type="Gene3D" id="1.10.3730.20">
    <property type="match status" value="1"/>
</dbReference>
<evidence type="ECO:0000256" key="7">
    <source>
        <dbReference type="SAM" id="Phobius"/>
    </source>
</evidence>
<comment type="similarity">
    <text evidence="2">Belongs to the EamA transporter family.</text>
</comment>
<keyword evidence="5 7" id="KW-1133">Transmembrane helix</keyword>
<evidence type="ECO:0000256" key="4">
    <source>
        <dbReference type="ARBA" id="ARBA00022692"/>
    </source>
</evidence>
<keyword evidence="6 7" id="KW-0472">Membrane</keyword>
<keyword evidence="10" id="KW-1185">Reference proteome</keyword>
<feature type="domain" description="EamA" evidence="8">
    <location>
        <begin position="10"/>
        <end position="139"/>
    </location>
</feature>
<feature type="transmembrane region" description="Helical" evidence="7">
    <location>
        <begin position="280"/>
        <end position="297"/>
    </location>
</feature>
<dbReference type="PANTHER" id="PTHR32322:SF18">
    <property type="entry name" value="S-ADENOSYLMETHIONINE_S-ADENOSYLHOMOCYSTEINE TRANSPORTER"/>
    <property type="match status" value="1"/>
</dbReference>
<gene>
    <name evidence="9" type="ORF">LX24_00351</name>
</gene>
<dbReference type="EMBL" id="VNHM01000001">
    <property type="protein sequence ID" value="TYO98066.1"/>
    <property type="molecule type" value="Genomic_DNA"/>
</dbReference>
<feature type="transmembrane region" description="Helical" evidence="7">
    <location>
        <begin position="12"/>
        <end position="32"/>
    </location>
</feature>
<evidence type="ECO:0000256" key="2">
    <source>
        <dbReference type="ARBA" id="ARBA00007362"/>
    </source>
</evidence>
<evidence type="ECO:0000259" key="8">
    <source>
        <dbReference type="Pfam" id="PF00892"/>
    </source>
</evidence>
<proteinExistence type="inferred from homology"/>
<name>A0A5S4ZZ87_9FIRM</name>
<reference evidence="9 10" key="1">
    <citation type="submission" date="2019-07" db="EMBL/GenBank/DDBJ databases">
        <title>Genomic Encyclopedia of Type Strains, Phase I: the one thousand microbial genomes (KMG-I) project.</title>
        <authorList>
            <person name="Kyrpides N."/>
        </authorList>
    </citation>
    <scope>NUCLEOTIDE SEQUENCE [LARGE SCALE GENOMIC DNA]</scope>
    <source>
        <strain evidence="9 10">DSM 6562</strain>
    </source>
</reference>
<feature type="transmembrane region" description="Helical" evidence="7">
    <location>
        <begin position="185"/>
        <end position="204"/>
    </location>
</feature>
<feature type="transmembrane region" description="Helical" evidence="7">
    <location>
        <begin position="67"/>
        <end position="83"/>
    </location>
</feature>
<keyword evidence="4 7" id="KW-0812">Transmembrane</keyword>
<dbReference type="GO" id="GO:0005886">
    <property type="term" value="C:plasma membrane"/>
    <property type="evidence" value="ECO:0007669"/>
    <property type="project" value="UniProtKB-SubCell"/>
</dbReference>
<sequence>MLNKYSSTAAAITVAIIFGFSFFFTKSALFYLNPFQLLGLRFALAAVTLTFLVLIKIIKLNLRFSNIPALIGISLWQPVIYFVCETYGVKNTTASESGIVIALVPVAVTFLSFLILKERVTYKQAFYIGAAVLGVIMMTISGEAGGQNNAPEHNLGIGLLFCAVISAGFYNIFSRKAAGSHTPIEITFVMMWSGALVFNVLGLFQNYMFDGLVGYAAALQNPTAIWSLLYLGILSSVVAFFLLNYALSKLPAPRVSVFMNLTPIVSVLAGAIFLNEYFGLWQGLGGIVVLIGVWGTNKFSTKPGGEHENSSLHGE</sequence>
<comment type="caution">
    <text evidence="9">The sequence shown here is derived from an EMBL/GenBank/DDBJ whole genome shotgun (WGS) entry which is preliminary data.</text>
</comment>
<dbReference type="InterPro" id="IPR037185">
    <property type="entry name" value="EmrE-like"/>
</dbReference>
<feature type="domain" description="EamA" evidence="8">
    <location>
        <begin position="155"/>
        <end position="296"/>
    </location>
</feature>
<feature type="transmembrane region" description="Helical" evidence="7">
    <location>
        <begin position="38"/>
        <end position="55"/>
    </location>
</feature>